<keyword evidence="6" id="KW-1185">Reference proteome</keyword>
<dbReference type="InterPro" id="IPR011990">
    <property type="entry name" value="TPR-like_helical_dom_sf"/>
</dbReference>
<dbReference type="SMART" id="SM00028">
    <property type="entry name" value="TPR"/>
    <property type="match status" value="2"/>
</dbReference>
<keyword evidence="4" id="KW-0732">Signal</keyword>
<dbReference type="PANTHER" id="PTHR12558:SF13">
    <property type="entry name" value="CELL DIVISION CYCLE PROTEIN 27 HOMOLOG"/>
    <property type="match status" value="1"/>
</dbReference>
<keyword evidence="2 3" id="KW-0802">TPR repeat</keyword>
<evidence type="ECO:0000256" key="3">
    <source>
        <dbReference type="PROSITE-ProRule" id="PRU00339"/>
    </source>
</evidence>
<name>A0A918SZQ7_9GAMM</name>
<dbReference type="SUPFAM" id="SSF48452">
    <property type="entry name" value="TPR-like"/>
    <property type="match status" value="2"/>
</dbReference>
<feature type="repeat" description="TPR" evidence="3">
    <location>
        <begin position="251"/>
        <end position="284"/>
    </location>
</feature>
<evidence type="ECO:0000256" key="1">
    <source>
        <dbReference type="ARBA" id="ARBA00022737"/>
    </source>
</evidence>
<feature type="chain" id="PRO_5037908356" description="Tetratricopeptide repeat protein" evidence="4">
    <location>
        <begin position="31"/>
        <end position="297"/>
    </location>
</feature>
<reference evidence="5" key="2">
    <citation type="submission" date="2020-09" db="EMBL/GenBank/DDBJ databases">
        <authorList>
            <person name="Sun Q."/>
            <person name="Kim S."/>
        </authorList>
    </citation>
    <scope>NUCLEOTIDE SEQUENCE</scope>
    <source>
        <strain evidence="5">KCTC 23077</strain>
    </source>
</reference>
<evidence type="ECO:0000313" key="6">
    <source>
        <dbReference type="Proteomes" id="UP000646426"/>
    </source>
</evidence>
<dbReference type="Pfam" id="PF13432">
    <property type="entry name" value="TPR_16"/>
    <property type="match status" value="1"/>
</dbReference>
<gene>
    <name evidence="5" type="ORF">GCM10007067_15490</name>
</gene>
<dbReference type="PROSITE" id="PS50005">
    <property type="entry name" value="TPR"/>
    <property type="match status" value="1"/>
</dbReference>
<evidence type="ECO:0000256" key="2">
    <source>
        <dbReference type="ARBA" id="ARBA00022803"/>
    </source>
</evidence>
<reference evidence="5" key="1">
    <citation type="journal article" date="2014" name="Int. J. Syst. Evol. Microbiol.">
        <title>Complete genome sequence of Corynebacterium casei LMG S-19264T (=DSM 44701T), isolated from a smear-ripened cheese.</title>
        <authorList>
            <consortium name="US DOE Joint Genome Institute (JGI-PGF)"/>
            <person name="Walter F."/>
            <person name="Albersmeier A."/>
            <person name="Kalinowski J."/>
            <person name="Ruckert C."/>
        </authorList>
    </citation>
    <scope>NUCLEOTIDE SEQUENCE</scope>
    <source>
        <strain evidence="5">KCTC 23077</strain>
    </source>
</reference>
<dbReference type="Proteomes" id="UP000646426">
    <property type="component" value="Unassembled WGS sequence"/>
</dbReference>
<keyword evidence="1" id="KW-0677">Repeat</keyword>
<comment type="caution">
    <text evidence="5">The sequence shown here is derived from an EMBL/GenBank/DDBJ whole genome shotgun (WGS) entry which is preliminary data.</text>
</comment>
<sequence>MHDRTRFTHAARCTALALTLAIATAVPAAAREPAVDAVRLALQQPKAEAAVAAAERAVAAHPKSADAWYYAGQAYGKMAMQVGMLSKPGWASKTRDAFQKAAQLNPDHLGAREGLVQFYSMAPGFMGGGKDKAAAEIASLAQRNPAAGHYLRGATLEGDAAERELRAAVKLAPDEARYRRTLVATLERNKRLSDALSVLDAGLARAPDEPRLLYMLGRHAAMHGQRADEGLAALDRVITRGSALPDDVPLAGAHWRRGQLREKRGQKAEALADYRRAVALNPGLDDAKKDAARLGAR</sequence>
<evidence type="ECO:0000256" key="4">
    <source>
        <dbReference type="SAM" id="SignalP"/>
    </source>
</evidence>
<accession>A0A918SZQ7</accession>
<dbReference type="EMBL" id="BMYD01000002">
    <property type="protein sequence ID" value="GHA78965.1"/>
    <property type="molecule type" value="Genomic_DNA"/>
</dbReference>
<dbReference type="PANTHER" id="PTHR12558">
    <property type="entry name" value="CELL DIVISION CYCLE 16,23,27"/>
    <property type="match status" value="1"/>
</dbReference>
<feature type="signal peptide" evidence="4">
    <location>
        <begin position="1"/>
        <end position="30"/>
    </location>
</feature>
<dbReference type="Pfam" id="PF13428">
    <property type="entry name" value="TPR_14"/>
    <property type="match status" value="1"/>
</dbReference>
<dbReference type="Pfam" id="PF07719">
    <property type="entry name" value="TPR_2"/>
    <property type="match status" value="1"/>
</dbReference>
<dbReference type="Gene3D" id="1.25.40.10">
    <property type="entry name" value="Tetratricopeptide repeat domain"/>
    <property type="match status" value="2"/>
</dbReference>
<dbReference type="RefSeq" id="WP_189455100.1">
    <property type="nucleotide sequence ID" value="NZ_BMYD01000002.1"/>
</dbReference>
<protein>
    <recommendedName>
        <fullName evidence="7">Tetratricopeptide repeat protein</fullName>
    </recommendedName>
</protein>
<proteinExistence type="predicted"/>
<dbReference type="InterPro" id="IPR019734">
    <property type="entry name" value="TPR_rpt"/>
</dbReference>
<evidence type="ECO:0008006" key="7">
    <source>
        <dbReference type="Google" id="ProtNLM"/>
    </source>
</evidence>
<organism evidence="5 6">
    <name type="scientific">Cognatilysobacter bugurensis</name>
    <dbReference type="NCBI Taxonomy" id="543356"/>
    <lineage>
        <taxon>Bacteria</taxon>
        <taxon>Pseudomonadati</taxon>
        <taxon>Pseudomonadota</taxon>
        <taxon>Gammaproteobacteria</taxon>
        <taxon>Lysobacterales</taxon>
        <taxon>Lysobacteraceae</taxon>
        <taxon>Cognatilysobacter</taxon>
    </lineage>
</organism>
<evidence type="ECO:0000313" key="5">
    <source>
        <dbReference type="EMBL" id="GHA78965.1"/>
    </source>
</evidence>
<dbReference type="InterPro" id="IPR013105">
    <property type="entry name" value="TPR_2"/>
</dbReference>
<dbReference type="AlphaFoldDB" id="A0A918SZQ7"/>